<dbReference type="RefSeq" id="WP_281046494.1">
    <property type="nucleotide sequence ID" value="NZ_JARYGZ010000007.1"/>
</dbReference>
<accession>A0ABT6N7S6</accession>
<evidence type="ECO:0000313" key="2">
    <source>
        <dbReference type="Proteomes" id="UP001160625"/>
    </source>
</evidence>
<proteinExistence type="predicted"/>
<comment type="caution">
    <text evidence="1">The sequence shown here is derived from an EMBL/GenBank/DDBJ whole genome shotgun (WGS) entry which is preliminary data.</text>
</comment>
<reference evidence="1" key="1">
    <citation type="submission" date="2023-04" db="EMBL/GenBank/DDBJ databases">
        <title>Sphingomonas sp. MAHUQ-71 isolated from rice field.</title>
        <authorList>
            <person name="Huq M.A."/>
        </authorList>
    </citation>
    <scope>NUCLEOTIDE SEQUENCE</scope>
    <source>
        <strain evidence="1">MAHUQ-71</strain>
    </source>
</reference>
<protein>
    <submittedName>
        <fullName evidence="1">Uncharacterized protein</fullName>
    </submittedName>
</protein>
<sequence>MLDDVNSLVNFCSVNMLDIDRYYRGSEAMWRVAHWIASLPEAKARQSARSE</sequence>
<gene>
    <name evidence="1" type="ORF">QGN17_20640</name>
</gene>
<organism evidence="1 2">
    <name type="scientific">Sphingomonas oryzagri</name>
    <dbReference type="NCBI Taxonomy" id="3042314"/>
    <lineage>
        <taxon>Bacteria</taxon>
        <taxon>Pseudomonadati</taxon>
        <taxon>Pseudomonadota</taxon>
        <taxon>Alphaproteobacteria</taxon>
        <taxon>Sphingomonadales</taxon>
        <taxon>Sphingomonadaceae</taxon>
        <taxon>Sphingomonas</taxon>
    </lineage>
</organism>
<keyword evidence="2" id="KW-1185">Reference proteome</keyword>
<dbReference type="EMBL" id="JARYGZ010000007">
    <property type="protein sequence ID" value="MDH7641155.1"/>
    <property type="molecule type" value="Genomic_DNA"/>
</dbReference>
<dbReference type="Proteomes" id="UP001160625">
    <property type="component" value="Unassembled WGS sequence"/>
</dbReference>
<name>A0ABT6N7S6_9SPHN</name>
<evidence type="ECO:0000313" key="1">
    <source>
        <dbReference type="EMBL" id="MDH7641155.1"/>
    </source>
</evidence>